<keyword evidence="2" id="KW-1185">Reference proteome</keyword>
<dbReference type="EMBL" id="LR877149">
    <property type="protein sequence ID" value="CAD2215434.1"/>
    <property type="molecule type" value="Genomic_DNA"/>
</dbReference>
<sequence length="429" mass="47222">MLKLDSLAQIPDLSSIAKSINFNNDTFCKALADTIKNAFGQRVRVVSLNANGIGRFASLLHAFRTADLNECITAMAVNQNNIRDLDFIGALKPFSHLNELWITGNPITPPDGDQPLLEKFHRTVHSQLPSLIMLNGIEKRVLPCLCPTLPGTTPTSDDGAVSDSVRGAGTLPRKPFAGDTSGMSNLYSTQHSYFTYSFAAYPTPKQIPKRDFMNTGDLPKSLLGAMSTDVQRWRQVLRNANLEHDFSNKSDIAFQHSKVVDSARRLTGSDSIQLAYTLNPNASVQFISQGVKVPMCVMTIHSKVKIQWKVGGKVAENPPFASCFIDRTLVVVPQPNGEIKITNDLVFARPDPLVVNEDGSLSNPLFFADDYRHVQYLARTFAPRLPVEAVKELAAKCTNDLSVATTAEYILSKIPETEVVNYIGRLETV</sequence>
<dbReference type="SUPFAM" id="SSF52058">
    <property type="entry name" value="L domain-like"/>
    <property type="match status" value="1"/>
</dbReference>
<reference evidence="1 2" key="1">
    <citation type="submission" date="2020-08" db="EMBL/GenBank/DDBJ databases">
        <authorList>
            <person name="Newling K."/>
            <person name="Davey J."/>
            <person name="Forrester S."/>
        </authorList>
    </citation>
    <scope>NUCLEOTIDE SEQUENCE [LARGE SCALE GENOMIC DNA]</scope>
    <source>
        <strain evidence="2">Crithidia deanei Carvalho (ATCC PRA-265)</strain>
    </source>
</reference>
<protein>
    <submittedName>
        <fullName evidence="1">Uncharacterized protein</fullName>
    </submittedName>
</protein>
<gene>
    <name evidence="1" type="ORF">ADEAN_000288900</name>
</gene>
<evidence type="ECO:0000313" key="2">
    <source>
        <dbReference type="Proteomes" id="UP000515908"/>
    </source>
</evidence>
<dbReference type="InterPro" id="IPR030217">
    <property type="entry name" value="NXF_fam"/>
</dbReference>
<dbReference type="Proteomes" id="UP000515908">
    <property type="component" value="Chromosome 05"/>
</dbReference>
<dbReference type="GO" id="GO:0016973">
    <property type="term" value="P:poly(A)+ mRNA export from nucleus"/>
    <property type="evidence" value="ECO:0007669"/>
    <property type="project" value="TreeGrafter"/>
</dbReference>
<accession>A0A7G2C8K1</accession>
<dbReference type="PANTHER" id="PTHR10662:SF22">
    <property type="entry name" value="NUCLEAR RNA EXPORT FACTOR 1"/>
    <property type="match status" value="1"/>
</dbReference>
<organism evidence="1 2">
    <name type="scientific">Angomonas deanei</name>
    <dbReference type="NCBI Taxonomy" id="59799"/>
    <lineage>
        <taxon>Eukaryota</taxon>
        <taxon>Discoba</taxon>
        <taxon>Euglenozoa</taxon>
        <taxon>Kinetoplastea</taxon>
        <taxon>Metakinetoplastina</taxon>
        <taxon>Trypanosomatida</taxon>
        <taxon>Trypanosomatidae</taxon>
        <taxon>Strigomonadinae</taxon>
        <taxon>Angomonas</taxon>
    </lineage>
</organism>
<proteinExistence type="predicted"/>
<name>A0A7G2C8K1_9TRYP</name>
<dbReference type="GO" id="GO:0003723">
    <property type="term" value="F:RNA binding"/>
    <property type="evidence" value="ECO:0007669"/>
    <property type="project" value="TreeGrafter"/>
</dbReference>
<dbReference type="PANTHER" id="PTHR10662">
    <property type="entry name" value="NUCLEAR RNA EXPORT FACTOR"/>
    <property type="match status" value="1"/>
</dbReference>
<evidence type="ECO:0000313" key="1">
    <source>
        <dbReference type="EMBL" id="CAD2215434.1"/>
    </source>
</evidence>
<dbReference type="InterPro" id="IPR032675">
    <property type="entry name" value="LRR_dom_sf"/>
</dbReference>
<dbReference type="AlphaFoldDB" id="A0A7G2C8K1"/>
<dbReference type="OrthoDB" id="2160613at2759"/>
<dbReference type="GO" id="GO:0005634">
    <property type="term" value="C:nucleus"/>
    <property type="evidence" value="ECO:0007669"/>
    <property type="project" value="TreeGrafter"/>
</dbReference>
<dbReference type="VEuPathDB" id="TriTrypDB:ADEAN_000288900"/>
<dbReference type="Gene3D" id="3.80.10.10">
    <property type="entry name" value="Ribonuclease Inhibitor"/>
    <property type="match status" value="1"/>
</dbReference>